<evidence type="ECO:0000256" key="4">
    <source>
        <dbReference type="ARBA" id="ARBA00022692"/>
    </source>
</evidence>
<dbReference type="Pfam" id="PF02687">
    <property type="entry name" value="FtsX"/>
    <property type="match status" value="1"/>
</dbReference>
<evidence type="ECO:0000256" key="7">
    <source>
        <dbReference type="SAM" id="Phobius"/>
    </source>
</evidence>
<dbReference type="PANTHER" id="PTHR30489">
    <property type="entry name" value="LIPOPROTEIN-RELEASING SYSTEM TRANSMEMBRANE PROTEIN LOLE"/>
    <property type="match status" value="1"/>
</dbReference>
<keyword evidence="10" id="KW-0449">Lipoprotein</keyword>
<keyword evidence="4 7" id="KW-0812">Transmembrane</keyword>
<dbReference type="KEGG" id="mtar:DF168_01597"/>
<sequence length="409" mass="45725">MPWYIYWALRQLSPAGKRVSFFFVISVSGVMLGVWILVVVQSVMGGFGMTYREKIVEINGNIRIETGKVISTYEPLLEMIRKDSAVKAAAPYAQGVVMLTFHNRPKFPFLRGIDPKQEGEIVPIEEFLIVGSVADLDDDSLFLSRSLAASIGVELGSMVEVYTPLMLERLKQDEVLLPVELRVAGIYETGWHETDSNTILGTLRLMQDLYNLGRGIHGISIALHPGEKESEVAERLRAELSPENQVLTWMEMYENLLWVLKLEKVMMFFLMIPIIVVAAFAIANAQLLTVTRKTREIGLLGALGGKPRHLIACFCFQGFLIGGLGTGFGIAFALVFLHYRGIIIHWIAGALRSEEVLIQFYQFSELPVHYAKFDFIVISCSTLVLTTVAGLIPAWRATRLNVADALRIE</sequence>
<dbReference type="EMBL" id="CP029803">
    <property type="protein sequence ID" value="AWT60388.1"/>
    <property type="molecule type" value="Genomic_DNA"/>
</dbReference>
<dbReference type="Proteomes" id="UP000247465">
    <property type="component" value="Chromosome"/>
</dbReference>
<evidence type="ECO:0000256" key="6">
    <source>
        <dbReference type="ARBA" id="ARBA00023136"/>
    </source>
</evidence>
<dbReference type="InterPro" id="IPR051447">
    <property type="entry name" value="Lipoprotein-release_system"/>
</dbReference>
<evidence type="ECO:0000256" key="2">
    <source>
        <dbReference type="ARBA" id="ARBA00005236"/>
    </source>
</evidence>
<organism evidence="10 11">
    <name type="scientific">Candidatus Moanibacter tarae</name>
    <dbReference type="NCBI Taxonomy" id="2200854"/>
    <lineage>
        <taxon>Bacteria</taxon>
        <taxon>Pseudomonadati</taxon>
        <taxon>Verrucomicrobiota</taxon>
        <taxon>Opitutia</taxon>
        <taxon>Puniceicoccales</taxon>
        <taxon>Puniceicoccales incertae sedis</taxon>
        <taxon>Candidatus Moanibacter</taxon>
    </lineage>
</organism>
<comment type="similarity">
    <text evidence="2">Belongs to the ABC-4 integral membrane protein family. LolC/E subfamily.</text>
</comment>
<dbReference type="InterPro" id="IPR025857">
    <property type="entry name" value="MacB_PCD"/>
</dbReference>
<comment type="subcellular location">
    <subcellularLocation>
        <location evidence="1">Cell membrane</location>
        <topology evidence="1">Multi-pass membrane protein</topology>
    </subcellularLocation>
</comment>
<feature type="transmembrane region" description="Helical" evidence="7">
    <location>
        <begin position="309"/>
        <end position="337"/>
    </location>
</feature>
<feature type="domain" description="MacB-like periplasmic core" evidence="9">
    <location>
        <begin position="24"/>
        <end position="238"/>
    </location>
</feature>
<feature type="domain" description="ABC3 transporter permease C-terminal" evidence="8">
    <location>
        <begin position="269"/>
        <end position="401"/>
    </location>
</feature>
<evidence type="ECO:0000259" key="9">
    <source>
        <dbReference type="Pfam" id="PF12704"/>
    </source>
</evidence>
<evidence type="ECO:0000313" key="11">
    <source>
        <dbReference type="Proteomes" id="UP000247465"/>
    </source>
</evidence>
<dbReference type="PANTHER" id="PTHR30489:SF0">
    <property type="entry name" value="LIPOPROTEIN-RELEASING SYSTEM TRANSMEMBRANE PROTEIN LOLE"/>
    <property type="match status" value="1"/>
</dbReference>
<name>A0A2Z4AGY1_9BACT</name>
<dbReference type="GO" id="GO:0098797">
    <property type="term" value="C:plasma membrane protein complex"/>
    <property type="evidence" value="ECO:0007669"/>
    <property type="project" value="TreeGrafter"/>
</dbReference>
<reference evidence="10 11" key="1">
    <citation type="submission" date="2018-06" db="EMBL/GenBank/DDBJ databases">
        <title>Draft Genome Sequence of a Novel Marine Bacterium Related to the Verrucomicrobia.</title>
        <authorList>
            <person name="Vosseberg J."/>
            <person name="Martijn J."/>
            <person name="Ettema T.J.G."/>
        </authorList>
    </citation>
    <scope>NUCLEOTIDE SEQUENCE [LARGE SCALE GENOMIC DNA]</scope>
    <source>
        <strain evidence="10">TARA_B100001123</strain>
    </source>
</reference>
<proteinExistence type="inferred from homology"/>
<dbReference type="InterPro" id="IPR003838">
    <property type="entry name" value="ABC3_permease_C"/>
</dbReference>
<keyword evidence="6 7" id="KW-0472">Membrane</keyword>
<dbReference type="GO" id="GO:0044874">
    <property type="term" value="P:lipoprotein localization to outer membrane"/>
    <property type="evidence" value="ECO:0007669"/>
    <property type="project" value="TreeGrafter"/>
</dbReference>
<evidence type="ECO:0000256" key="5">
    <source>
        <dbReference type="ARBA" id="ARBA00022989"/>
    </source>
</evidence>
<accession>A0A2Z4AGY1</accession>
<evidence type="ECO:0000256" key="1">
    <source>
        <dbReference type="ARBA" id="ARBA00004651"/>
    </source>
</evidence>
<gene>
    <name evidence="10" type="primary">lolE</name>
    <name evidence="10" type="ORF">DF168_01597</name>
</gene>
<keyword evidence="3" id="KW-1003">Cell membrane</keyword>
<evidence type="ECO:0000313" key="10">
    <source>
        <dbReference type="EMBL" id="AWT60388.1"/>
    </source>
</evidence>
<protein>
    <submittedName>
        <fullName evidence="10">Lipoprotein-releasing system transmembrane protein LolE</fullName>
    </submittedName>
</protein>
<evidence type="ECO:0000259" key="8">
    <source>
        <dbReference type="Pfam" id="PF02687"/>
    </source>
</evidence>
<feature type="transmembrane region" description="Helical" evidence="7">
    <location>
        <begin position="375"/>
        <end position="395"/>
    </location>
</feature>
<dbReference type="AlphaFoldDB" id="A0A2Z4AGY1"/>
<keyword evidence="5 7" id="KW-1133">Transmembrane helix</keyword>
<dbReference type="Pfam" id="PF12704">
    <property type="entry name" value="MacB_PCD"/>
    <property type="match status" value="1"/>
</dbReference>
<evidence type="ECO:0000256" key="3">
    <source>
        <dbReference type="ARBA" id="ARBA00022475"/>
    </source>
</evidence>
<feature type="transmembrane region" description="Helical" evidence="7">
    <location>
        <begin position="20"/>
        <end position="44"/>
    </location>
</feature>
<feature type="transmembrane region" description="Helical" evidence="7">
    <location>
        <begin position="265"/>
        <end position="289"/>
    </location>
</feature>